<evidence type="ECO:0000256" key="4">
    <source>
        <dbReference type="ARBA" id="ARBA00023163"/>
    </source>
</evidence>
<evidence type="ECO:0000256" key="1">
    <source>
        <dbReference type="ARBA" id="ARBA00004123"/>
    </source>
</evidence>
<accession>A0AAN6DKV6</accession>
<feature type="compositionally biased region" description="Low complexity" evidence="6">
    <location>
        <begin position="82"/>
        <end position="94"/>
    </location>
</feature>
<dbReference type="AlphaFoldDB" id="A0AAN6DKV6"/>
<dbReference type="InterPro" id="IPR001138">
    <property type="entry name" value="Zn2Cys6_DnaBD"/>
</dbReference>
<dbReference type="PROSITE" id="PS50048">
    <property type="entry name" value="ZN2_CY6_FUNGAL_2"/>
    <property type="match status" value="1"/>
</dbReference>
<keyword evidence="4" id="KW-0804">Transcription</keyword>
<dbReference type="EMBL" id="MU404364">
    <property type="protein sequence ID" value="KAI1608126.1"/>
    <property type="molecule type" value="Genomic_DNA"/>
</dbReference>
<dbReference type="PANTHER" id="PTHR37534:SF46">
    <property type="entry name" value="ZN(II)2CYS6 TRANSCRIPTION FACTOR (EUROFUNG)"/>
    <property type="match status" value="1"/>
</dbReference>
<dbReference type="Gene3D" id="4.10.240.10">
    <property type="entry name" value="Zn(2)-C6 fungal-type DNA-binding domain"/>
    <property type="match status" value="1"/>
</dbReference>
<keyword evidence="2" id="KW-0805">Transcription regulation</keyword>
<protein>
    <submittedName>
        <fullName evidence="8">Fungal-specific transcription factor domain-containing protein</fullName>
    </submittedName>
</protein>
<dbReference type="InterPro" id="IPR021858">
    <property type="entry name" value="Fun_TF"/>
</dbReference>
<keyword evidence="3" id="KW-0238">DNA-binding</keyword>
<feature type="domain" description="Zn(2)-C6 fungal-type" evidence="7">
    <location>
        <begin position="20"/>
        <end position="48"/>
    </location>
</feature>
<evidence type="ECO:0000313" key="9">
    <source>
        <dbReference type="Proteomes" id="UP001203852"/>
    </source>
</evidence>
<dbReference type="Proteomes" id="UP001203852">
    <property type="component" value="Unassembled WGS sequence"/>
</dbReference>
<sequence>MPRSRGLLVDLDTSERAPQDCKTCKTRRVRCDRTTPSCRKCRGRRLECPGYPSGILLRWTNVVASKGRLKSPRSVQQSCKESTPSPTRQSSSPDDPVEDDNGATLQAPVSRFVPLEFDCPSRPTASPFDLSFSSYSALEGNTAHRLLHHYSTILSSKLPWIDSFDNPWRSIILPMAMNSPSVMFSVLSMAAEDLTSKLDHVSVPNNFSHDATTYRQKAIELLTCDMTRGMTHRDHSSANPETITMTLAAALILCNLEIRQTHSTTWHLHLRAAHAIIQYWETTSQSRNPMSATNVFLIQKFFSMKVFASMSTFEDTEDILTYGLKDQSNSVFLEFLRIMQDITHEQRHKPLRGSAETHREGHKCQQLQHKLSMARQTVLKCNEIVLADSATTKCDLENIVDMFYHAGLIYSHQALVLRCCSDALSKWRDEILSKFDLLNEVDRFCQNLVWPLFIAGTQACADEDGQRAIEANIRQTVTLSGHWNGLRVLDFLNELWRSGHPRGLDWIPLAKDWAKKGNGFIVI</sequence>
<evidence type="ECO:0000256" key="6">
    <source>
        <dbReference type="SAM" id="MobiDB-lite"/>
    </source>
</evidence>
<evidence type="ECO:0000313" key="8">
    <source>
        <dbReference type="EMBL" id="KAI1608126.1"/>
    </source>
</evidence>
<dbReference type="InterPro" id="IPR036864">
    <property type="entry name" value="Zn2-C6_fun-type_DNA-bd_sf"/>
</dbReference>
<comment type="subcellular location">
    <subcellularLocation>
        <location evidence="1">Nucleus</location>
    </subcellularLocation>
</comment>
<dbReference type="GO" id="GO:0005634">
    <property type="term" value="C:nucleus"/>
    <property type="evidence" value="ECO:0007669"/>
    <property type="project" value="UniProtKB-SubCell"/>
</dbReference>
<dbReference type="GO" id="GO:0000981">
    <property type="term" value="F:DNA-binding transcription factor activity, RNA polymerase II-specific"/>
    <property type="evidence" value="ECO:0007669"/>
    <property type="project" value="InterPro"/>
</dbReference>
<gene>
    <name evidence="8" type="ORF">EDD36DRAFT_105943</name>
</gene>
<dbReference type="SUPFAM" id="SSF57701">
    <property type="entry name" value="Zn2/Cys6 DNA-binding domain"/>
    <property type="match status" value="1"/>
</dbReference>
<evidence type="ECO:0000259" key="7">
    <source>
        <dbReference type="PROSITE" id="PS50048"/>
    </source>
</evidence>
<organism evidence="8 9">
    <name type="scientific">Exophiala viscosa</name>
    <dbReference type="NCBI Taxonomy" id="2486360"/>
    <lineage>
        <taxon>Eukaryota</taxon>
        <taxon>Fungi</taxon>
        <taxon>Dikarya</taxon>
        <taxon>Ascomycota</taxon>
        <taxon>Pezizomycotina</taxon>
        <taxon>Eurotiomycetes</taxon>
        <taxon>Chaetothyriomycetidae</taxon>
        <taxon>Chaetothyriales</taxon>
        <taxon>Herpotrichiellaceae</taxon>
        <taxon>Exophiala</taxon>
    </lineage>
</organism>
<name>A0AAN6DKV6_9EURO</name>
<dbReference type="GO" id="GO:0003677">
    <property type="term" value="F:DNA binding"/>
    <property type="evidence" value="ECO:0007669"/>
    <property type="project" value="UniProtKB-KW"/>
</dbReference>
<feature type="region of interest" description="Disordered" evidence="6">
    <location>
        <begin position="68"/>
        <end position="103"/>
    </location>
</feature>
<dbReference type="GO" id="GO:0008270">
    <property type="term" value="F:zinc ion binding"/>
    <property type="evidence" value="ECO:0007669"/>
    <property type="project" value="InterPro"/>
</dbReference>
<dbReference type="Pfam" id="PF11951">
    <property type="entry name" value="Fungal_trans_2"/>
    <property type="match status" value="1"/>
</dbReference>
<keyword evidence="5" id="KW-0539">Nucleus</keyword>
<dbReference type="PANTHER" id="PTHR37534">
    <property type="entry name" value="TRANSCRIPTIONAL ACTIVATOR PROTEIN UGA3"/>
    <property type="match status" value="1"/>
</dbReference>
<evidence type="ECO:0000256" key="5">
    <source>
        <dbReference type="ARBA" id="ARBA00023242"/>
    </source>
</evidence>
<keyword evidence="9" id="KW-1185">Reference proteome</keyword>
<dbReference type="Pfam" id="PF00172">
    <property type="entry name" value="Zn_clus"/>
    <property type="match status" value="1"/>
</dbReference>
<evidence type="ECO:0000256" key="3">
    <source>
        <dbReference type="ARBA" id="ARBA00023125"/>
    </source>
</evidence>
<evidence type="ECO:0000256" key="2">
    <source>
        <dbReference type="ARBA" id="ARBA00023015"/>
    </source>
</evidence>
<proteinExistence type="predicted"/>
<dbReference type="CDD" id="cd00067">
    <property type="entry name" value="GAL4"/>
    <property type="match status" value="1"/>
</dbReference>
<comment type="caution">
    <text evidence="8">The sequence shown here is derived from an EMBL/GenBank/DDBJ whole genome shotgun (WGS) entry which is preliminary data.</text>
</comment>
<reference evidence="8" key="1">
    <citation type="journal article" date="2022" name="bioRxiv">
        <title>Deciphering the potential niche of two novel black yeast fungi from a biological soil crust based on their genomes, phenotypes, and melanin regulation.</title>
        <authorList>
            <consortium name="DOE Joint Genome Institute"/>
            <person name="Carr E.C."/>
            <person name="Barton Q."/>
            <person name="Grambo S."/>
            <person name="Sullivan M."/>
            <person name="Renfro C.M."/>
            <person name="Kuo A."/>
            <person name="Pangilinan J."/>
            <person name="Lipzen A."/>
            <person name="Keymanesh K."/>
            <person name="Savage E."/>
            <person name="Barry K."/>
            <person name="Grigoriev I.V."/>
            <person name="Riekhof W.R."/>
            <person name="Harris S.S."/>
        </authorList>
    </citation>
    <scope>NUCLEOTIDE SEQUENCE</scope>
    <source>
        <strain evidence="8">JF 03-4F</strain>
    </source>
</reference>